<gene>
    <name evidence="1" type="ORF">T12_14148</name>
</gene>
<dbReference type="EMBL" id="JYDQ01000610">
    <property type="protein sequence ID" value="KRY06930.1"/>
    <property type="molecule type" value="Genomic_DNA"/>
</dbReference>
<dbReference type="Proteomes" id="UP000054783">
    <property type="component" value="Unassembled WGS sequence"/>
</dbReference>
<comment type="caution">
    <text evidence="1">The sequence shown here is derived from an EMBL/GenBank/DDBJ whole genome shotgun (WGS) entry which is preliminary data.</text>
</comment>
<protein>
    <submittedName>
        <fullName evidence="1">Uncharacterized protein</fullName>
    </submittedName>
</protein>
<proteinExistence type="predicted"/>
<dbReference type="OrthoDB" id="10279087at2759"/>
<keyword evidence="2" id="KW-1185">Reference proteome</keyword>
<dbReference type="AlphaFoldDB" id="A0A0V0Z330"/>
<accession>A0A0V0Z330</accession>
<evidence type="ECO:0000313" key="1">
    <source>
        <dbReference type="EMBL" id="KRY06930.1"/>
    </source>
</evidence>
<organism evidence="1 2">
    <name type="scientific">Trichinella patagoniensis</name>
    <dbReference type="NCBI Taxonomy" id="990121"/>
    <lineage>
        <taxon>Eukaryota</taxon>
        <taxon>Metazoa</taxon>
        <taxon>Ecdysozoa</taxon>
        <taxon>Nematoda</taxon>
        <taxon>Enoplea</taxon>
        <taxon>Dorylaimia</taxon>
        <taxon>Trichinellida</taxon>
        <taxon>Trichinellidae</taxon>
        <taxon>Trichinella</taxon>
    </lineage>
</organism>
<reference evidence="1 2" key="1">
    <citation type="submission" date="2015-01" db="EMBL/GenBank/DDBJ databases">
        <title>Evolution of Trichinella species and genotypes.</title>
        <authorList>
            <person name="Korhonen P.K."/>
            <person name="Edoardo P."/>
            <person name="Giuseppe L.R."/>
            <person name="Gasser R.B."/>
        </authorList>
    </citation>
    <scope>NUCLEOTIDE SEQUENCE [LARGE SCALE GENOMIC DNA]</scope>
    <source>
        <strain evidence="1">ISS2496</strain>
    </source>
</reference>
<name>A0A0V0Z330_9BILA</name>
<sequence length="155" mass="17143">MALQDSTVILSVSSARHLVRDYVFGGSGSLIRQGHLGKSREGWHGNLEAMRPWGSPGQGLGPTGNHIYLLPFLVLLRAVRDLFRVVRDLLGVVRDLLVVSPVTRNMEYFQQLKTAFSGLGNVVNKLRERFTTLPLATAALETGFCAMKHLTEDKL</sequence>
<evidence type="ECO:0000313" key="2">
    <source>
        <dbReference type="Proteomes" id="UP000054783"/>
    </source>
</evidence>